<proteinExistence type="predicted"/>
<dbReference type="AlphaFoldDB" id="A0A412IDM0"/>
<reference evidence="1 2" key="1">
    <citation type="submission" date="2018-08" db="EMBL/GenBank/DDBJ databases">
        <title>A genome reference for cultivated species of the human gut microbiota.</title>
        <authorList>
            <person name="Zou Y."/>
            <person name="Xue W."/>
            <person name="Luo G."/>
        </authorList>
    </citation>
    <scope>NUCLEOTIDE SEQUENCE [LARGE SCALE GENOMIC DNA]</scope>
    <source>
        <strain evidence="1 2">AF22-3AC</strain>
    </source>
</reference>
<name>A0A412IDM0_9BACE</name>
<sequence>MKKEVSEVFEKEQSNESCIHLYLEERGWCAYEVSAYLLMNLLGGKCIVEKIEKCGLKLVRAFLNIDLLGGINYGEYRYAGLNSYNLQLIGKDKVDKNSFLHWKKNI</sequence>
<dbReference type="Proteomes" id="UP000283341">
    <property type="component" value="Unassembled WGS sequence"/>
</dbReference>
<evidence type="ECO:0000313" key="1">
    <source>
        <dbReference type="EMBL" id="RGS34946.1"/>
    </source>
</evidence>
<accession>A0A412IDM0</accession>
<dbReference type="RefSeq" id="WP_118403232.1">
    <property type="nucleotide sequence ID" value="NZ_JADNFX010000025.1"/>
</dbReference>
<comment type="caution">
    <text evidence="1">The sequence shown here is derived from an EMBL/GenBank/DDBJ whole genome shotgun (WGS) entry which is preliminary data.</text>
</comment>
<evidence type="ECO:0000313" key="2">
    <source>
        <dbReference type="Proteomes" id="UP000283341"/>
    </source>
</evidence>
<gene>
    <name evidence="1" type="ORF">DWX97_18020</name>
</gene>
<dbReference type="EMBL" id="QRVJ01000018">
    <property type="protein sequence ID" value="RGS34946.1"/>
    <property type="molecule type" value="Genomic_DNA"/>
</dbReference>
<organism evidence="1 2">
    <name type="scientific">Bacteroides cellulosilyticus</name>
    <dbReference type="NCBI Taxonomy" id="246787"/>
    <lineage>
        <taxon>Bacteria</taxon>
        <taxon>Pseudomonadati</taxon>
        <taxon>Bacteroidota</taxon>
        <taxon>Bacteroidia</taxon>
        <taxon>Bacteroidales</taxon>
        <taxon>Bacteroidaceae</taxon>
        <taxon>Bacteroides</taxon>
    </lineage>
</organism>
<protein>
    <submittedName>
        <fullName evidence="1">Uncharacterized protein</fullName>
    </submittedName>
</protein>